<dbReference type="EMBL" id="JAMGBB010000001">
    <property type="protein sequence ID" value="MCL6741170.1"/>
    <property type="molecule type" value="Genomic_DNA"/>
</dbReference>
<evidence type="ECO:0000313" key="1">
    <source>
        <dbReference type="EMBL" id="MCL6741170.1"/>
    </source>
</evidence>
<keyword evidence="2" id="KW-1185">Reference proteome</keyword>
<evidence type="ECO:0000313" key="2">
    <source>
        <dbReference type="Proteomes" id="UP001165383"/>
    </source>
</evidence>
<gene>
    <name evidence="1" type="ORF">LZ518_08505</name>
</gene>
<organism evidence="1 2">
    <name type="scientific">Sphingomonas brevis</name>
    <dbReference type="NCBI Taxonomy" id="2908206"/>
    <lineage>
        <taxon>Bacteria</taxon>
        <taxon>Pseudomonadati</taxon>
        <taxon>Pseudomonadota</taxon>
        <taxon>Alphaproteobacteria</taxon>
        <taxon>Sphingomonadales</taxon>
        <taxon>Sphingomonadaceae</taxon>
        <taxon>Sphingomonas</taxon>
    </lineage>
</organism>
<dbReference type="RefSeq" id="WP_249915571.1">
    <property type="nucleotide sequence ID" value="NZ_JAMGBB010000001.1"/>
</dbReference>
<accession>A0ABT0SAL0</accession>
<reference evidence="1" key="1">
    <citation type="submission" date="2022-05" db="EMBL/GenBank/DDBJ databases">
        <authorList>
            <person name="Jo J.-H."/>
            <person name="Im W.-T."/>
        </authorList>
    </citation>
    <scope>NUCLEOTIDE SEQUENCE</scope>
    <source>
        <strain evidence="1">RB56-2</strain>
    </source>
</reference>
<protein>
    <submittedName>
        <fullName evidence="1">Uncharacterized protein</fullName>
    </submittedName>
</protein>
<proteinExistence type="predicted"/>
<dbReference type="Proteomes" id="UP001165383">
    <property type="component" value="Unassembled WGS sequence"/>
</dbReference>
<sequence length="150" mass="16731">MNRRREFALLAGCLAVGIFIALNWSPLLPSKHSASHVIAALNYRNEAATIENKVCGPGVACTPSQEDWDAIYSYYERALSEARQADILDLNRQHPGFGDHFKNEFIEGLAMIVEAGNEPAKRSESIEGQILVHRFGDWFEANEDAIRNGK</sequence>
<name>A0ABT0SAL0_9SPHN</name>
<comment type="caution">
    <text evidence="1">The sequence shown here is derived from an EMBL/GenBank/DDBJ whole genome shotgun (WGS) entry which is preliminary data.</text>
</comment>